<gene>
    <name evidence="2" type="ORF">SAMN06296427_10338</name>
</gene>
<name>A0A1W1ZKY1_9FLAO</name>
<dbReference type="Proteomes" id="UP000192393">
    <property type="component" value="Unassembled WGS sequence"/>
</dbReference>
<feature type="transmembrane region" description="Helical" evidence="1">
    <location>
        <begin position="139"/>
        <end position="161"/>
    </location>
</feature>
<keyword evidence="1" id="KW-0472">Membrane</keyword>
<keyword evidence="1" id="KW-0812">Transmembrane</keyword>
<evidence type="ECO:0000313" key="3">
    <source>
        <dbReference type="Proteomes" id="UP000192393"/>
    </source>
</evidence>
<evidence type="ECO:0000313" key="2">
    <source>
        <dbReference type="EMBL" id="SMC49017.1"/>
    </source>
</evidence>
<dbReference type="STRING" id="1434700.SAMN06296427_10338"/>
<sequence length="162" mass="18303">MGILLIGLLLLSCSSFWFYTMRTAKELYNSDSGDGIFDLVLKANQLYAVCVMGGHLNYDREFSLKIFGNLNDLIPLRKMMISYKFRYRGMPAFEYAYLTPEHDAGYRFEVADLALLQDEPGENKTKIMIRETIPAYQKVGAIVFLVLGIQAIAGGIILLNLN</sequence>
<proteinExistence type="predicted"/>
<reference evidence="3" key="1">
    <citation type="submission" date="2017-04" db="EMBL/GenBank/DDBJ databases">
        <authorList>
            <person name="Varghese N."/>
            <person name="Submissions S."/>
        </authorList>
    </citation>
    <scope>NUCLEOTIDE SEQUENCE [LARGE SCALE GENOMIC DNA]</scope>
    <source>
        <strain evidence="3">CGMCC 1.12708</strain>
    </source>
</reference>
<dbReference type="EMBL" id="FWXS01000003">
    <property type="protein sequence ID" value="SMC49017.1"/>
    <property type="molecule type" value="Genomic_DNA"/>
</dbReference>
<keyword evidence="1" id="KW-1133">Transmembrane helix</keyword>
<protein>
    <submittedName>
        <fullName evidence="2">Uncharacterized protein</fullName>
    </submittedName>
</protein>
<evidence type="ECO:0000256" key="1">
    <source>
        <dbReference type="SAM" id="Phobius"/>
    </source>
</evidence>
<dbReference type="AlphaFoldDB" id="A0A1W1ZKY1"/>
<keyword evidence="3" id="KW-1185">Reference proteome</keyword>
<accession>A0A1W1ZKY1</accession>
<dbReference type="RefSeq" id="WP_143736338.1">
    <property type="nucleotide sequence ID" value="NZ_FWXS01000003.1"/>
</dbReference>
<organism evidence="2 3">
    <name type="scientific">Moheibacter sediminis</name>
    <dbReference type="NCBI Taxonomy" id="1434700"/>
    <lineage>
        <taxon>Bacteria</taxon>
        <taxon>Pseudomonadati</taxon>
        <taxon>Bacteroidota</taxon>
        <taxon>Flavobacteriia</taxon>
        <taxon>Flavobacteriales</taxon>
        <taxon>Weeksellaceae</taxon>
        <taxon>Moheibacter</taxon>
    </lineage>
</organism>